<comment type="caution">
    <text evidence="6">The sequence shown here is derived from an EMBL/GenBank/DDBJ whole genome shotgun (WGS) entry which is preliminary data.</text>
</comment>
<gene>
    <name evidence="6" type="ORF">ACFP3V_11235</name>
</gene>
<dbReference type="Pfam" id="PF00072">
    <property type="entry name" value="Response_reg"/>
    <property type="match status" value="1"/>
</dbReference>
<dbReference type="PROSITE" id="PS50110">
    <property type="entry name" value="RESPONSE_REGULATORY"/>
    <property type="match status" value="1"/>
</dbReference>
<dbReference type="Pfam" id="PF00196">
    <property type="entry name" value="GerE"/>
    <property type="match status" value="1"/>
</dbReference>
<dbReference type="InterPro" id="IPR000792">
    <property type="entry name" value="Tscrpt_reg_LuxR_C"/>
</dbReference>
<dbReference type="PRINTS" id="PR00038">
    <property type="entry name" value="HTHLUXR"/>
</dbReference>
<dbReference type="RefSeq" id="WP_380582569.1">
    <property type="nucleotide sequence ID" value="NZ_JBHSQJ010000042.1"/>
</dbReference>
<evidence type="ECO:0000256" key="3">
    <source>
        <dbReference type="PROSITE-ProRule" id="PRU00169"/>
    </source>
</evidence>
<proteinExistence type="predicted"/>
<feature type="domain" description="Response regulatory" evidence="5">
    <location>
        <begin position="35"/>
        <end position="151"/>
    </location>
</feature>
<dbReference type="SUPFAM" id="SSF46894">
    <property type="entry name" value="C-terminal effector domain of the bipartite response regulators"/>
    <property type="match status" value="1"/>
</dbReference>
<evidence type="ECO:0000259" key="4">
    <source>
        <dbReference type="PROSITE" id="PS50043"/>
    </source>
</evidence>
<evidence type="ECO:0000259" key="5">
    <source>
        <dbReference type="PROSITE" id="PS50110"/>
    </source>
</evidence>
<dbReference type="CDD" id="cd17535">
    <property type="entry name" value="REC_NarL-like"/>
    <property type="match status" value="1"/>
</dbReference>
<dbReference type="PROSITE" id="PS50043">
    <property type="entry name" value="HTH_LUXR_2"/>
    <property type="match status" value="1"/>
</dbReference>
<dbReference type="EMBL" id="JBHSQJ010000042">
    <property type="protein sequence ID" value="MFC5907790.1"/>
    <property type="molecule type" value="Genomic_DNA"/>
</dbReference>
<dbReference type="InterPro" id="IPR058245">
    <property type="entry name" value="NreC/VraR/RcsB-like_REC"/>
</dbReference>
<dbReference type="SMART" id="SM00448">
    <property type="entry name" value="REC"/>
    <property type="match status" value="1"/>
</dbReference>
<dbReference type="Gene3D" id="3.40.50.2300">
    <property type="match status" value="1"/>
</dbReference>
<sequence>MDERWETLRRAVGEEREGELEIPGQRGRSAPEPIRVLVVDDHALFRRGLEIVLAQEDDIQVVGEAGDGSEAVEQAADLLPDIVLMDVRMPRRSGIEACTAIKEVAPSARIIMLTMSDEEADLYEAIKAGATGYLLKEISTDEVATAIRAVADGQSQISPAMAAKLLTEFKSMIKQRSDEKPLVPAPRLTDREMEVLKLVATGLNNKDIARQLFISENTVKNHVRNILEKLQLHSRMEAVVYAMREKILEIS</sequence>
<evidence type="ECO:0000256" key="1">
    <source>
        <dbReference type="ARBA" id="ARBA00022553"/>
    </source>
</evidence>
<feature type="domain" description="HTH luxR-type" evidence="4">
    <location>
        <begin position="181"/>
        <end position="246"/>
    </location>
</feature>
<keyword evidence="1 3" id="KW-0597">Phosphoprotein</keyword>
<dbReference type="SMART" id="SM00421">
    <property type="entry name" value="HTH_LUXR"/>
    <property type="match status" value="1"/>
</dbReference>
<evidence type="ECO:0000313" key="7">
    <source>
        <dbReference type="Proteomes" id="UP001596174"/>
    </source>
</evidence>
<keyword evidence="2" id="KW-0238">DNA-binding</keyword>
<dbReference type="PROSITE" id="PS00622">
    <property type="entry name" value="HTH_LUXR_1"/>
    <property type="match status" value="1"/>
</dbReference>
<name>A0ABW1FZ76_9ACTN</name>
<feature type="modified residue" description="4-aspartylphosphate" evidence="3">
    <location>
        <position position="86"/>
    </location>
</feature>
<accession>A0ABW1FZ76</accession>
<reference evidence="7" key="1">
    <citation type="journal article" date="2019" name="Int. J. Syst. Evol. Microbiol.">
        <title>The Global Catalogue of Microorganisms (GCM) 10K type strain sequencing project: providing services to taxonomists for standard genome sequencing and annotation.</title>
        <authorList>
            <consortium name="The Broad Institute Genomics Platform"/>
            <consortium name="The Broad Institute Genome Sequencing Center for Infectious Disease"/>
            <person name="Wu L."/>
            <person name="Ma J."/>
        </authorList>
    </citation>
    <scope>NUCLEOTIDE SEQUENCE [LARGE SCALE GENOMIC DNA]</scope>
    <source>
        <strain evidence="7">JCM 4816</strain>
    </source>
</reference>
<dbReference type="SUPFAM" id="SSF52172">
    <property type="entry name" value="CheY-like"/>
    <property type="match status" value="1"/>
</dbReference>
<evidence type="ECO:0000313" key="6">
    <source>
        <dbReference type="EMBL" id="MFC5907790.1"/>
    </source>
</evidence>
<dbReference type="Proteomes" id="UP001596174">
    <property type="component" value="Unassembled WGS sequence"/>
</dbReference>
<evidence type="ECO:0000256" key="2">
    <source>
        <dbReference type="ARBA" id="ARBA00023125"/>
    </source>
</evidence>
<dbReference type="InterPro" id="IPR039420">
    <property type="entry name" value="WalR-like"/>
</dbReference>
<dbReference type="InterPro" id="IPR011006">
    <property type="entry name" value="CheY-like_superfamily"/>
</dbReference>
<dbReference type="CDD" id="cd06170">
    <property type="entry name" value="LuxR_C_like"/>
    <property type="match status" value="1"/>
</dbReference>
<dbReference type="InterPro" id="IPR016032">
    <property type="entry name" value="Sig_transdc_resp-reg_C-effctor"/>
</dbReference>
<dbReference type="PANTHER" id="PTHR43214:SF37">
    <property type="entry name" value="TRANSCRIPTIONAL REGULATORY PROTEIN YDFI"/>
    <property type="match status" value="1"/>
</dbReference>
<keyword evidence="7" id="KW-1185">Reference proteome</keyword>
<organism evidence="6 7">
    <name type="scientific">Streptacidiphilus monticola</name>
    <dbReference type="NCBI Taxonomy" id="2161674"/>
    <lineage>
        <taxon>Bacteria</taxon>
        <taxon>Bacillati</taxon>
        <taxon>Actinomycetota</taxon>
        <taxon>Actinomycetes</taxon>
        <taxon>Kitasatosporales</taxon>
        <taxon>Streptomycetaceae</taxon>
        <taxon>Streptacidiphilus</taxon>
    </lineage>
</organism>
<protein>
    <submittedName>
        <fullName evidence="6">Response regulator</fullName>
    </submittedName>
</protein>
<dbReference type="PANTHER" id="PTHR43214">
    <property type="entry name" value="TWO-COMPONENT RESPONSE REGULATOR"/>
    <property type="match status" value="1"/>
</dbReference>
<dbReference type="InterPro" id="IPR001789">
    <property type="entry name" value="Sig_transdc_resp-reg_receiver"/>
</dbReference>